<dbReference type="RefSeq" id="WP_048041210.1">
    <property type="nucleotide sequence ID" value="NZ_JJOR01000063.1"/>
</dbReference>
<dbReference type="EMBL" id="JJQJ01000212">
    <property type="protein sequence ID" value="KKH44447.1"/>
    <property type="molecule type" value="Genomic_DNA"/>
</dbReference>
<dbReference type="Proteomes" id="UP000034040">
    <property type="component" value="Unassembled WGS sequence"/>
</dbReference>
<evidence type="ECO:0000313" key="3">
    <source>
        <dbReference type="EMBL" id="KKG05742.1"/>
    </source>
</evidence>
<evidence type="ECO:0000313" key="18">
    <source>
        <dbReference type="EMBL" id="KKI06697.1"/>
    </source>
</evidence>
<evidence type="ECO:0000313" key="6">
    <source>
        <dbReference type="EMBL" id="KKH44447.1"/>
    </source>
</evidence>
<evidence type="ECO:0008006" key="35">
    <source>
        <dbReference type="Google" id="ProtNLM"/>
    </source>
</evidence>
<evidence type="ECO:0000313" key="12">
    <source>
        <dbReference type="EMBL" id="KKH81437.1"/>
    </source>
</evidence>
<dbReference type="AlphaFoldDB" id="A0A0F8N1D2"/>
<evidence type="ECO:0000313" key="5">
    <source>
        <dbReference type="EMBL" id="KKH42190.1"/>
    </source>
</evidence>
<evidence type="ECO:0000313" key="30">
    <source>
        <dbReference type="Proteomes" id="UP000034758"/>
    </source>
</evidence>
<evidence type="ECO:0000313" key="21">
    <source>
        <dbReference type="Proteomes" id="UP000033885"/>
    </source>
</evidence>
<feature type="transmembrane region" description="Helical" evidence="1">
    <location>
        <begin position="12"/>
        <end position="30"/>
    </location>
</feature>
<dbReference type="EMBL" id="JJQX01000043">
    <property type="protein sequence ID" value="KKH98384.1"/>
    <property type="molecule type" value="Genomic_DNA"/>
</dbReference>
<keyword evidence="1" id="KW-0472">Membrane</keyword>
<evidence type="ECO:0000313" key="31">
    <source>
        <dbReference type="Proteomes" id="UP000034842"/>
    </source>
</evidence>
<dbReference type="EMBL" id="JJRB01000052">
    <property type="protein sequence ID" value="KKI04450.1"/>
    <property type="molecule type" value="Genomic_DNA"/>
</dbReference>
<dbReference type="EMBL" id="JJQH01000139">
    <property type="protein sequence ID" value="KKH37664.1"/>
    <property type="molecule type" value="Genomic_DNA"/>
</dbReference>
<dbReference type="EMBL" id="JJQS01000112">
    <property type="protein sequence ID" value="KKH72812.1"/>
    <property type="molecule type" value="Genomic_DNA"/>
</dbReference>
<dbReference type="Proteomes" id="UP000034692">
    <property type="component" value="Unassembled WGS sequence"/>
</dbReference>
<dbReference type="Proteomes" id="UP000034758">
    <property type="component" value="Unassembled WGS sequence"/>
</dbReference>
<protein>
    <recommendedName>
        <fullName evidence="35">DUF5305 domain-containing protein</fullName>
    </recommendedName>
</protein>
<dbReference type="Proteomes" id="UP000034597">
    <property type="component" value="Unassembled WGS sequence"/>
</dbReference>
<dbReference type="EMBL" id="JJQT01000048">
    <property type="protein sequence ID" value="KKH81437.1"/>
    <property type="molecule type" value="Genomic_DNA"/>
</dbReference>
<evidence type="ECO:0000313" key="33">
    <source>
        <dbReference type="Proteomes" id="UP000034925"/>
    </source>
</evidence>
<evidence type="ECO:0000313" key="4">
    <source>
        <dbReference type="EMBL" id="KKH37664.1"/>
    </source>
</evidence>
<accession>A0A0F8N1D2</accession>
<evidence type="ECO:0000313" key="22">
    <source>
        <dbReference type="Proteomes" id="UP000034021"/>
    </source>
</evidence>
<keyword evidence="1" id="KW-0812">Transmembrane</keyword>
<dbReference type="Proteomes" id="UP000034872">
    <property type="component" value="Unassembled WGS sequence"/>
</dbReference>
<evidence type="ECO:0000313" key="16">
    <source>
        <dbReference type="EMBL" id="KKH98384.1"/>
    </source>
</evidence>
<proteinExistence type="predicted"/>
<evidence type="ECO:0000313" key="17">
    <source>
        <dbReference type="EMBL" id="KKI04450.1"/>
    </source>
</evidence>
<dbReference type="Proteomes" id="UP000034937">
    <property type="component" value="Unassembled WGS sequence"/>
</dbReference>
<dbReference type="EMBL" id="JJRA01000006">
    <property type="protein sequence ID" value="KKI06697.1"/>
    <property type="molecule type" value="Genomic_DNA"/>
</dbReference>
<keyword evidence="1" id="KW-1133">Transmembrane helix</keyword>
<dbReference type="Proteomes" id="UP000034232">
    <property type="component" value="Unassembled WGS sequence"/>
</dbReference>
<dbReference type="Proteomes" id="UP000034142">
    <property type="component" value="Unassembled WGS sequence"/>
</dbReference>
<dbReference type="Pfam" id="PF17231">
    <property type="entry name" value="DUF5305"/>
    <property type="match status" value="1"/>
</dbReference>
<sequence length="352" mass="39794">MKLKNILIDKVKILAIVLLLIMVFSGFWMYKASTEPLYEEKNVTSYTQRGNYIYSASVTKPNSLYPVGTKLEMGKPAYFFSISPIEDVSFEYSLEAAESADLSVDAKTVIVVRSKKEYEEGQRIFWQKSYEIGESKSAQLKSGDVLTYNFTLDVPTIRAKAKGVQDQLIYSSDSSSSSDTGPDPVIQIVTTVNYKGEINGEDVTGTKDYIIPVHVSSNYYEMPHELGFIEEKHKIVRVEQTPSLSIIKFPLFLFLLSMVMLGAIIPVRRMSKVDPEYIERLEKERKSSSFKEFISEGKLPEERRSLLHVEISSLQGIVDAATDMNERVIHDTGSGTYFIIHNGALYIFYDAP</sequence>
<dbReference type="EMBL" id="JJQR01000007">
    <property type="protein sequence ID" value="KKH79175.1"/>
    <property type="molecule type" value="Genomic_DNA"/>
</dbReference>
<evidence type="ECO:0000313" key="10">
    <source>
        <dbReference type="EMBL" id="KKH72812.1"/>
    </source>
</evidence>
<dbReference type="EMBL" id="JJQP01000312">
    <property type="protein sequence ID" value="KKH60659.1"/>
    <property type="molecule type" value="Genomic_DNA"/>
</dbReference>
<dbReference type="Proteomes" id="UP000034547">
    <property type="component" value="Unassembled WGS sequence"/>
</dbReference>
<evidence type="ECO:0000313" key="20">
    <source>
        <dbReference type="Proteomes" id="UP000033864"/>
    </source>
</evidence>
<evidence type="ECO:0000313" key="28">
    <source>
        <dbReference type="Proteomes" id="UP000034668"/>
    </source>
</evidence>
<evidence type="ECO:0000313" key="2">
    <source>
        <dbReference type="EMBL" id="KKG04860.1"/>
    </source>
</evidence>
<dbReference type="Proteomes" id="UP000034842">
    <property type="component" value="Unassembled WGS sequence"/>
</dbReference>
<name>A0A0F8N1D2_METMZ</name>
<evidence type="ECO:0000313" key="19">
    <source>
        <dbReference type="Proteomes" id="UP000033814"/>
    </source>
</evidence>
<feature type="transmembrane region" description="Helical" evidence="1">
    <location>
        <begin position="249"/>
        <end position="267"/>
    </location>
</feature>
<evidence type="ECO:0000256" key="1">
    <source>
        <dbReference type="SAM" id="Phobius"/>
    </source>
</evidence>
<organism evidence="6 20">
    <name type="scientific">Methanosarcina mazei</name>
    <name type="common">Methanosarcina frisia</name>
    <dbReference type="NCBI Taxonomy" id="2209"/>
    <lineage>
        <taxon>Archaea</taxon>
        <taxon>Methanobacteriati</taxon>
        <taxon>Methanobacteriota</taxon>
        <taxon>Stenosarchaea group</taxon>
        <taxon>Methanomicrobia</taxon>
        <taxon>Methanosarcinales</taxon>
        <taxon>Methanosarcinaceae</taxon>
        <taxon>Methanosarcina</taxon>
    </lineage>
</organism>
<evidence type="ECO:0000313" key="24">
    <source>
        <dbReference type="Proteomes" id="UP000034142"/>
    </source>
</evidence>
<dbReference type="Proteomes" id="UP000033885">
    <property type="component" value="Unassembled WGS sequence"/>
</dbReference>
<evidence type="ECO:0000313" key="13">
    <source>
        <dbReference type="EMBL" id="KKH82950.1"/>
    </source>
</evidence>
<dbReference type="Proteomes" id="UP000034668">
    <property type="component" value="Unassembled WGS sequence"/>
</dbReference>
<evidence type="ECO:0000313" key="8">
    <source>
        <dbReference type="EMBL" id="KKH60659.1"/>
    </source>
</evidence>
<evidence type="ECO:0000313" key="7">
    <source>
        <dbReference type="EMBL" id="KKH59183.1"/>
    </source>
</evidence>
<evidence type="ECO:0000313" key="14">
    <source>
        <dbReference type="EMBL" id="KKH88826.1"/>
    </source>
</evidence>
<dbReference type="Proteomes" id="UP000033864">
    <property type="component" value="Unassembled WGS sequence"/>
</dbReference>
<evidence type="ECO:0000313" key="27">
    <source>
        <dbReference type="Proteomes" id="UP000034597"/>
    </source>
</evidence>
<evidence type="ECO:0000313" key="25">
    <source>
        <dbReference type="Proteomes" id="UP000034232"/>
    </source>
</evidence>
<dbReference type="PATRIC" id="fig|2209.51.peg.1091"/>
<evidence type="ECO:0000313" key="29">
    <source>
        <dbReference type="Proteomes" id="UP000034692"/>
    </source>
</evidence>
<evidence type="ECO:0000313" key="11">
    <source>
        <dbReference type="EMBL" id="KKH79175.1"/>
    </source>
</evidence>
<dbReference type="EMBL" id="JJQO01000054">
    <property type="protein sequence ID" value="KKH68684.1"/>
    <property type="molecule type" value="Genomic_DNA"/>
</dbReference>
<dbReference type="EMBL" id="JJQZ01000120">
    <property type="protein sequence ID" value="KKH94181.1"/>
    <property type="molecule type" value="Genomic_DNA"/>
</dbReference>
<dbReference type="EMBL" id="JJQV01000082">
    <property type="protein sequence ID" value="KKH82950.1"/>
    <property type="molecule type" value="Genomic_DNA"/>
</dbReference>
<evidence type="ECO:0000313" key="32">
    <source>
        <dbReference type="Proteomes" id="UP000034872"/>
    </source>
</evidence>
<dbReference type="Proteomes" id="UP000033814">
    <property type="component" value="Unassembled WGS sequence"/>
</dbReference>
<evidence type="ECO:0000313" key="34">
    <source>
        <dbReference type="Proteomes" id="UP000034937"/>
    </source>
</evidence>
<comment type="caution">
    <text evidence="6">The sequence shown here is derived from an EMBL/GenBank/DDBJ whole genome shotgun (WGS) entry which is preliminary data.</text>
</comment>
<evidence type="ECO:0000313" key="26">
    <source>
        <dbReference type="Proteomes" id="UP000034547"/>
    </source>
</evidence>
<dbReference type="EMBL" id="JJOT01000027">
    <property type="protein sequence ID" value="KKG04860.1"/>
    <property type="molecule type" value="Genomic_DNA"/>
</dbReference>
<evidence type="ECO:0000313" key="9">
    <source>
        <dbReference type="EMBL" id="KKH68684.1"/>
    </source>
</evidence>
<gene>
    <name evidence="3" type="ORF">DU31_03510</name>
    <name evidence="2" type="ORF">DU40_01000</name>
    <name evidence="4" type="ORF">DU50_04980</name>
    <name evidence="5" type="ORF">DU54_02350</name>
    <name evidence="8" type="ORF">DU73_09680</name>
    <name evidence="9" type="ORF">DU75_03605</name>
    <name evidence="7" type="ORF">DU76_03350</name>
    <name evidence="10" type="ORF">DU77_01855</name>
    <name evidence="12" type="ORF">DU78_05610</name>
    <name evidence="16" type="ORF">DU79_07845</name>
    <name evidence="18" type="ORF">DU81_00720</name>
    <name evidence="13" type="ORF">DU82_01005</name>
    <name evidence="17" type="ORF">DU83_01700</name>
    <name evidence="15" type="ORF">DU84_01220</name>
    <name evidence="6" type="ORF">DU85_05590</name>
    <name evidence="11" type="ORF">DU86_03305</name>
    <name evidence="14" type="ORF">DU88_01380</name>
</gene>
<dbReference type="Proteomes" id="UP000034021">
    <property type="component" value="Unassembled WGS sequence"/>
</dbReference>
<evidence type="ECO:0000313" key="15">
    <source>
        <dbReference type="EMBL" id="KKH94181.1"/>
    </source>
</evidence>
<dbReference type="EMBL" id="JJOR01000063">
    <property type="protein sequence ID" value="KKG05742.1"/>
    <property type="molecule type" value="Genomic_DNA"/>
</dbReference>
<dbReference type="InterPro" id="IPR035185">
    <property type="entry name" value="DUF5305"/>
</dbReference>
<evidence type="ECO:0000313" key="23">
    <source>
        <dbReference type="Proteomes" id="UP000034040"/>
    </source>
</evidence>
<dbReference type="EMBL" id="JJQG01000025">
    <property type="protein sequence ID" value="KKH42190.1"/>
    <property type="molecule type" value="Genomic_DNA"/>
</dbReference>
<dbReference type="Proteomes" id="UP000034925">
    <property type="component" value="Unassembled WGS sequence"/>
</dbReference>
<dbReference type="EMBL" id="JJQW01000052">
    <property type="protein sequence ID" value="KKH88826.1"/>
    <property type="molecule type" value="Genomic_DNA"/>
</dbReference>
<dbReference type="EMBL" id="JJQM01000004">
    <property type="protein sequence ID" value="KKH59183.1"/>
    <property type="molecule type" value="Genomic_DNA"/>
</dbReference>
<reference evidence="19 20" key="1">
    <citation type="journal article" date="2015" name="ISME J.">
        <title>Genomic and phenotypic differentiation among Methanosarcina mazei populations from Columbia River sediment.</title>
        <authorList>
            <person name="Youngblut N.D."/>
            <person name="Wirth J.S."/>
            <person name="Henriksen J.R."/>
            <person name="Smith M."/>
            <person name="Simon H."/>
            <person name="Metcalf W.W."/>
            <person name="Whitaker R.J."/>
        </authorList>
    </citation>
    <scope>NUCLEOTIDE SEQUENCE [LARGE SCALE GENOMIC DNA]</scope>
    <source>
        <strain evidence="5 30">1.H.A.1A.1</strain>
        <strain evidence="4 22">1.H.A.1A.3</strain>
        <strain evidence="6 20">1.H.A.1A.6</strain>
        <strain evidence="7 25">1.H.A.2.3</strain>
        <strain evidence="9 29">1.H.A.2.7</strain>
        <strain evidence="8">1.H.A.2.8</strain>
        <strain evidence="11 33">1.H.M.1A.1</strain>
        <strain evidence="10 23">1.H.M.1A.2</strain>
        <strain evidence="12 31">1.H.M.1A.3</strain>
        <strain evidence="13 19">1.H.M.2.2</strain>
        <strain evidence="14 34">1.H.M.2.3</strain>
        <strain evidence="16 28">1.H.M.2.4</strain>
        <strain evidence="15 32">1.H.T.2.1</strain>
        <strain evidence="18 21">1.H.T.2.3</strain>
        <strain evidence="17 26">1.H.T.2.5</strain>
        <strain evidence="3 24">2.F.A.2.3</strain>
        <strain evidence="2 27">2.F.T.0.2</strain>
    </source>
</reference>